<gene>
    <name evidence="1" type="ORF">CUN67_24580</name>
</gene>
<dbReference type="EMBL" id="CP024770">
    <property type="protein sequence ID" value="QGY32173.1"/>
    <property type="molecule type" value="Genomic_DNA"/>
</dbReference>
<accession>A0A6B9G8M0</accession>
<dbReference type="RefSeq" id="WP_208718069.1">
    <property type="nucleotide sequence ID" value="NZ_CP024770.1"/>
</dbReference>
<organism evidence="1 2">
    <name type="scientific">Pantoea cypripedii</name>
    <name type="common">Pectobacterium cypripedii</name>
    <name type="synonym">Erwinia cypripedii</name>
    <dbReference type="NCBI Taxonomy" id="55209"/>
    <lineage>
        <taxon>Bacteria</taxon>
        <taxon>Pseudomonadati</taxon>
        <taxon>Pseudomonadota</taxon>
        <taxon>Gammaproteobacteria</taxon>
        <taxon>Enterobacterales</taxon>
        <taxon>Erwiniaceae</taxon>
        <taxon>Pantoea</taxon>
    </lineage>
</organism>
<dbReference type="Proteomes" id="UP000502005">
    <property type="component" value="Plasmid pNE1B"/>
</dbReference>
<geneLocation type="plasmid" evidence="2">
    <name>pne1b</name>
</geneLocation>
<protein>
    <submittedName>
        <fullName evidence="1">Secretion protein</fullName>
    </submittedName>
</protein>
<evidence type="ECO:0000313" key="1">
    <source>
        <dbReference type="EMBL" id="QGY32173.1"/>
    </source>
</evidence>
<evidence type="ECO:0000313" key="2">
    <source>
        <dbReference type="Proteomes" id="UP000502005"/>
    </source>
</evidence>
<name>A0A6B9G8M0_PANCY</name>
<sequence length="133" mass="15467">MNDKKDILTEFLFNQGKTTETAYLGKSNYILGQRVNMNGYDLIYRIENEVLIICNFVASQDNNDQRAVAGFIKFIHQLENALPQIKQVRGRILDTETNPVRQRLSDALIYQGARIEEIDEDPWLIYPMSQRAR</sequence>
<proteinExistence type="predicted"/>
<keyword evidence="1" id="KW-0614">Plasmid</keyword>
<reference evidence="1 2" key="1">
    <citation type="submission" date="2017-11" db="EMBL/GenBank/DDBJ databases">
        <title>Genome sequence of Pantoea cypripedii NE1.</title>
        <authorList>
            <person name="Nascimento F.X."/>
        </authorList>
    </citation>
    <scope>NUCLEOTIDE SEQUENCE [LARGE SCALE GENOMIC DNA]</scope>
    <source>
        <strain evidence="1 2">NE1</strain>
        <plasmid evidence="2">pne1b</plasmid>
    </source>
</reference>
<dbReference type="AlphaFoldDB" id="A0A6B9G8M0"/>